<dbReference type="HOGENOM" id="CLU_057600_1_1_1"/>
<dbReference type="AlphaFoldDB" id="D8TC89"/>
<dbReference type="CDD" id="cd14481">
    <property type="entry name" value="SPX_AtSPX1_like"/>
    <property type="match status" value="1"/>
</dbReference>
<dbReference type="InterPro" id="IPR031142">
    <property type="entry name" value="SPX_prot"/>
</dbReference>
<dbReference type="OrthoDB" id="6493944at2759"/>
<dbReference type="KEGG" id="smo:SELMODRAFT_236690"/>
<organism evidence="3">
    <name type="scientific">Selaginella moellendorffii</name>
    <name type="common">Spikemoss</name>
    <dbReference type="NCBI Taxonomy" id="88036"/>
    <lineage>
        <taxon>Eukaryota</taxon>
        <taxon>Viridiplantae</taxon>
        <taxon>Streptophyta</taxon>
        <taxon>Embryophyta</taxon>
        <taxon>Tracheophyta</taxon>
        <taxon>Lycopodiopsida</taxon>
        <taxon>Selaginellales</taxon>
        <taxon>Selaginellaceae</taxon>
        <taxon>Selaginella</taxon>
    </lineage>
</organism>
<dbReference type="GO" id="GO:0016036">
    <property type="term" value="P:cellular response to phosphate starvation"/>
    <property type="evidence" value="ECO:0007669"/>
    <property type="project" value="InterPro"/>
</dbReference>
<gene>
    <name evidence="2" type="ORF">SELMODRAFT_236690</name>
</gene>
<sequence length="244" mass="28029">MKFGKALRRVIDQTFPAWQEFFIAYKDLKQQLNRIAAIRQQMPNPAEMPARSIIAPAETAEEMRFVTLLYREISKLNAFFSEEEEEFVIRFQDLRERAVENHASRGGLLRIWRDLVCLHGEMILLENYSSINCLGLVKIVKKHDKLSSSVALLRLPFVRRLLRQPFFQTEQLFVLIAECERILRALERSLRSVAADGHDEEGFDGDDGDDQSGRIVRSTVAALGTIQHLRNGSSTYGPSSLRYD</sequence>
<protein>
    <recommendedName>
        <fullName evidence="1">SPX domain-containing protein</fullName>
    </recommendedName>
</protein>
<name>D8TC89_SELML</name>
<evidence type="ECO:0000259" key="1">
    <source>
        <dbReference type="PROSITE" id="PS51382"/>
    </source>
</evidence>
<reference evidence="2 3" key="1">
    <citation type="journal article" date="2011" name="Science">
        <title>The Selaginella genome identifies genetic changes associated with the evolution of vascular plants.</title>
        <authorList>
            <person name="Banks J.A."/>
            <person name="Nishiyama T."/>
            <person name="Hasebe M."/>
            <person name="Bowman J.L."/>
            <person name="Gribskov M."/>
            <person name="dePamphilis C."/>
            <person name="Albert V.A."/>
            <person name="Aono N."/>
            <person name="Aoyama T."/>
            <person name="Ambrose B.A."/>
            <person name="Ashton N.W."/>
            <person name="Axtell M.J."/>
            <person name="Barker E."/>
            <person name="Barker M.S."/>
            <person name="Bennetzen J.L."/>
            <person name="Bonawitz N.D."/>
            <person name="Chapple C."/>
            <person name="Cheng C."/>
            <person name="Correa L.G."/>
            <person name="Dacre M."/>
            <person name="DeBarry J."/>
            <person name="Dreyer I."/>
            <person name="Elias M."/>
            <person name="Engstrom E.M."/>
            <person name="Estelle M."/>
            <person name="Feng L."/>
            <person name="Finet C."/>
            <person name="Floyd S.K."/>
            <person name="Frommer W.B."/>
            <person name="Fujita T."/>
            <person name="Gramzow L."/>
            <person name="Gutensohn M."/>
            <person name="Harholt J."/>
            <person name="Hattori M."/>
            <person name="Heyl A."/>
            <person name="Hirai T."/>
            <person name="Hiwatashi Y."/>
            <person name="Ishikawa M."/>
            <person name="Iwata M."/>
            <person name="Karol K.G."/>
            <person name="Koehler B."/>
            <person name="Kolukisaoglu U."/>
            <person name="Kubo M."/>
            <person name="Kurata T."/>
            <person name="Lalonde S."/>
            <person name="Li K."/>
            <person name="Li Y."/>
            <person name="Litt A."/>
            <person name="Lyons E."/>
            <person name="Manning G."/>
            <person name="Maruyama T."/>
            <person name="Michael T.P."/>
            <person name="Mikami K."/>
            <person name="Miyazaki S."/>
            <person name="Morinaga S."/>
            <person name="Murata T."/>
            <person name="Mueller-Roeber B."/>
            <person name="Nelson D.R."/>
            <person name="Obara M."/>
            <person name="Oguri Y."/>
            <person name="Olmstead R.G."/>
            <person name="Onodera N."/>
            <person name="Petersen B.L."/>
            <person name="Pils B."/>
            <person name="Prigge M."/>
            <person name="Rensing S.A."/>
            <person name="Riano-Pachon D.M."/>
            <person name="Roberts A.W."/>
            <person name="Sato Y."/>
            <person name="Scheller H.V."/>
            <person name="Schulz B."/>
            <person name="Schulz C."/>
            <person name="Shakirov E.V."/>
            <person name="Shibagaki N."/>
            <person name="Shinohara N."/>
            <person name="Shippen D.E."/>
            <person name="Soerensen I."/>
            <person name="Sotooka R."/>
            <person name="Sugimoto N."/>
            <person name="Sugita M."/>
            <person name="Sumikawa N."/>
            <person name="Tanurdzic M."/>
            <person name="Theissen G."/>
            <person name="Ulvskov P."/>
            <person name="Wakazuki S."/>
            <person name="Weng J.K."/>
            <person name="Willats W.W."/>
            <person name="Wipf D."/>
            <person name="Wolf P.G."/>
            <person name="Yang L."/>
            <person name="Zimmer A.D."/>
            <person name="Zhu Q."/>
            <person name="Mitros T."/>
            <person name="Hellsten U."/>
            <person name="Loque D."/>
            <person name="Otillar R."/>
            <person name="Salamov A."/>
            <person name="Schmutz J."/>
            <person name="Shapiro H."/>
            <person name="Lindquist E."/>
            <person name="Lucas S."/>
            <person name="Rokhsar D."/>
            <person name="Grigoriev I.V."/>
        </authorList>
    </citation>
    <scope>NUCLEOTIDE SEQUENCE [LARGE SCALE GENOMIC DNA]</scope>
</reference>
<dbReference type="eggNOG" id="KOG1161">
    <property type="taxonomic scope" value="Eukaryota"/>
</dbReference>
<dbReference type="PROSITE" id="PS51382">
    <property type="entry name" value="SPX"/>
    <property type="match status" value="1"/>
</dbReference>
<dbReference type="PANTHER" id="PTHR45978">
    <property type="entry name" value="SPX DOMAIN-CONTAINING PROTEIN 3"/>
    <property type="match status" value="1"/>
</dbReference>
<dbReference type="Proteomes" id="UP000001514">
    <property type="component" value="Unassembled WGS sequence"/>
</dbReference>
<feature type="domain" description="SPX" evidence="1">
    <location>
        <begin position="1"/>
        <end position="157"/>
    </location>
</feature>
<accession>D8TC89</accession>
<keyword evidence="3" id="KW-1185">Reference proteome</keyword>
<evidence type="ECO:0000313" key="3">
    <source>
        <dbReference type="Proteomes" id="UP000001514"/>
    </source>
</evidence>
<evidence type="ECO:0000313" key="2">
    <source>
        <dbReference type="EMBL" id="EFJ05721.1"/>
    </source>
</evidence>
<dbReference type="EMBL" id="GL377715">
    <property type="protein sequence ID" value="EFJ05721.1"/>
    <property type="molecule type" value="Genomic_DNA"/>
</dbReference>
<dbReference type="Gramene" id="EFJ05721">
    <property type="protein sequence ID" value="EFJ05721"/>
    <property type="gene ID" value="SELMODRAFT_236690"/>
</dbReference>
<dbReference type="PANTHER" id="PTHR45978:SF7">
    <property type="entry name" value="SPX DOMAIN-CONTAINING PROTEIN 4"/>
    <property type="match status" value="1"/>
</dbReference>
<proteinExistence type="predicted"/>
<dbReference type="InParanoid" id="D8TC89"/>
<dbReference type="InterPro" id="IPR004331">
    <property type="entry name" value="SPX_dom"/>
</dbReference>